<organism evidence="1 2">
    <name type="scientific">Dreissena polymorpha</name>
    <name type="common">Zebra mussel</name>
    <name type="synonym">Mytilus polymorpha</name>
    <dbReference type="NCBI Taxonomy" id="45954"/>
    <lineage>
        <taxon>Eukaryota</taxon>
        <taxon>Metazoa</taxon>
        <taxon>Spiralia</taxon>
        <taxon>Lophotrochozoa</taxon>
        <taxon>Mollusca</taxon>
        <taxon>Bivalvia</taxon>
        <taxon>Autobranchia</taxon>
        <taxon>Heteroconchia</taxon>
        <taxon>Euheterodonta</taxon>
        <taxon>Imparidentia</taxon>
        <taxon>Neoheterodontei</taxon>
        <taxon>Myida</taxon>
        <taxon>Dreissenoidea</taxon>
        <taxon>Dreissenidae</taxon>
        <taxon>Dreissena</taxon>
    </lineage>
</organism>
<dbReference type="AlphaFoldDB" id="A0A9D4I3Z0"/>
<gene>
    <name evidence="1" type="ORF">DPMN_181735</name>
</gene>
<evidence type="ECO:0000313" key="1">
    <source>
        <dbReference type="EMBL" id="KAH3747310.1"/>
    </source>
</evidence>
<comment type="caution">
    <text evidence="1">The sequence shown here is derived from an EMBL/GenBank/DDBJ whole genome shotgun (WGS) entry which is preliminary data.</text>
</comment>
<reference evidence="1" key="2">
    <citation type="submission" date="2020-11" db="EMBL/GenBank/DDBJ databases">
        <authorList>
            <person name="McCartney M.A."/>
            <person name="Auch B."/>
            <person name="Kono T."/>
            <person name="Mallez S."/>
            <person name="Becker A."/>
            <person name="Gohl D.M."/>
            <person name="Silverstein K.A.T."/>
            <person name="Koren S."/>
            <person name="Bechman K.B."/>
            <person name="Herman A."/>
            <person name="Abrahante J.E."/>
            <person name="Garbe J."/>
        </authorList>
    </citation>
    <scope>NUCLEOTIDE SEQUENCE</scope>
    <source>
        <strain evidence="1">Duluth1</strain>
        <tissue evidence="1">Whole animal</tissue>
    </source>
</reference>
<dbReference type="EMBL" id="JAIWYP010000010">
    <property type="protein sequence ID" value="KAH3747310.1"/>
    <property type="molecule type" value="Genomic_DNA"/>
</dbReference>
<protein>
    <submittedName>
        <fullName evidence="1">Uncharacterized protein</fullName>
    </submittedName>
</protein>
<name>A0A9D4I3Z0_DREPO</name>
<keyword evidence="2" id="KW-1185">Reference proteome</keyword>
<sequence>MCEASSVTSMLDHLQRETLESRRTNAQLSIIYKISNNLIDIPAAKYLSSGSSSTRSSHAIKFQPISTLTSYYRRHE</sequence>
<reference evidence="1" key="1">
    <citation type="journal article" date="2019" name="bioRxiv">
        <title>The Genome of the Zebra Mussel, Dreissena polymorpha: A Resource for Invasive Species Research.</title>
        <authorList>
            <person name="McCartney M.A."/>
            <person name="Auch B."/>
            <person name="Kono T."/>
            <person name="Mallez S."/>
            <person name="Zhang Y."/>
            <person name="Obille A."/>
            <person name="Becker A."/>
            <person name="Abrahante J.E."/>
            <person name="Garbe J."/>
            <person name="Badalamenti J.P."/>
            <person name="Herman A."/>
            <person name="Mangelson H."/>
            <person name="Liachko I."/>
            <person name="Sullivan S."/>
            <person name="Sone E.D."/>
            <person name="Koren S."/>
            <person name="Silverstein K.A.T."/>
            <person name="Beckman K.B."/>
            <person name="Gohl D.M."/>
        </authorList>
    </citation>
    <scope>NUCLEOTIDE SEQUENCE</scope>
    <source>
        <strain evidence="1">Duluth1</strain>
        <tissue evidence="1">Whole animal</tissue>
    </source>
</reference>
<dbReference type="Proteomes" id="UP000828390">
    <property type="component" value="Unassembled WGS sequence"/>
</dbReference>
<accession>A0A9D4I3Z0</accession>
<evidence type="ECO:0000313" key="2">
    <source>
        <dbReference type="Proteomes" id="UP000828390"/>
    </source>
</evidence>
<proteinExistence type="predicted"/>